<dbReference type="Proteomes" id="UP001049176">
    <property type="component" value="Chromosome 5"/>
</dbReference>
<dbReference type="InterPro" id="IPR008271">
    <property type="entry name" value="Ser/Thr_kinase_AS"/>
</dbReference>
<sequence length="415" mass="47050">MIKNALNSAPRPHTLVILLFRLKLIRVHLPHRYILKDLLAEVLYSGKHDLPAEIETIMQPYKPRNLRFFTPHFPLPIHDLNSIPDSDDLKGLLMLDADTRSTISCAGYHLPSDGSCLNLVVEEPLPIEEHSEEGRTQLRSRFRSREAIVYLNQHNIELKFTGLSAGIGYLGEEENQVWCKLIGEGELETFRTLEPLNPSAHHIVALLLPPHHLPTGQYLITMPDYGHDLNWVSMVFKERLAGTRIRIIAHQLCEAIQFLHSNNLYHLDIKPQNLTIDHHTSNLTVIDLGWVMYAPPPCVIEGPAGTSGLVAPEVQRWFDWEETEDGDPPPFYNPQKADAWAIGNVIRILLDKADDIVGEYLLEPFSEWMMDERPSMDTALAKLEDLFYPPMPTRSTSALDSTDISFSSSPLVKTV</sequence>
<dbReference type="PANTHER" id="PTHR44167">
    <property type="entry name" value="OVARIAN-SPECIFIC SERINE/THREONINE-PROTEIN KINASE LOK-RELATED"/>
    <property type="match status" value="1"/>
</dbReference>
<reference evidence="3" key="1">
    <citation type="journal article" date="2021" name="Genome Biol. Evol.">
        <title>The assembled and annotated genome of the fairy-ring fungus Marasmius oreades.</title>
        <authorList>
            <person name="Hiltunen M."/>
            <person name="Ament-Velasquez S.L."/>
            <person name="Johannesson H."/>
        </authorList>
    </citation>
    <scope>NUCLEOTIDE SEQUENCE</scope>
    <source>
        <strain evidence="3">03SP1</strain>
    </source>
</reference>
<dbReference type="Gene3D" id="1.10.510.10">
    <property type="entry name" value="Transferase(Phosphotransferase) domain 1"/>
    <property type="match status" value="1"/>
</dbReference>
<evidence type="ECO:0000313" key="4">
    <source>
        <dbReference type="Proteomes" id="UP001049176"/>
    </source>
</evidence>
<comment type="caution">
    <text evidence="3">The sequence shown here is derived from an EMBL/GenBank/DDBJ whole genome shotgun (WGS) entry which is preliminary data.</text>
</comment>
<gene>
    <name evidence="3" type="ORF">E1B28_009382</name>
</gene>
<accession>A0A9P7UTD2</accession>
<organism evidence="3 4">
    <name type="scientific">Marasmius oreades</name>
    <name type="common">fairy-ring Marasmius</name>
    <dbReference type="NCBI Taxonomy" id="181124"/>
    <lineage>
        <taxon>Eukaryota</taxon>
        <taxon>Fungi</taxon>
        <taxon>Dikarya</taxon>
        <taxon>Basidiomycota</taxon>
        <taxon>Agaricomycotina</taxon>
        <taxon>Agaricomycetes</taxon>
        <taxon>Agaricomycetidae</taxon>
        <taxon>Agaricales</taxon>
        <taxon>Marasmiineae</taxon>
        <taxon>Marasmiaceae</taxon>
        <taxon>Marasmius</taxon>
    </lineage>
</organism>
<dbReference type="PROSITE" id="PS00108">
    <property type="entry name" value="PROTEIN_KINASE_ST"/>
    <property type="match status" value="1"/>
</dbReference>
<feature type="domain" description="Protein kinase" evidence="2">
    <location>
        <begin position="127"/>
        <end position="415"/>
    </location>
</feature>
<dbReference type="GeneID" id="66078458"/>
<keyword evidence="4" id="KW-1185">Reference proteome</keyword>
<dbReference type="Pfam" id="PF00069">
    <property type="entry name" value="Pkinase"/>
    <property type="match status" value="1"/>
</dbReference>
<dbReference type="SUPFAM" id="SSF56112">
    <property type="entry name" value="Protein kinase-like (PK-like)"/>
    <property type="match status" value="1"/>
</dbReference>
<feature type="region of interest" description="Disordered" evidence="1">
    <location>
        <begin position="396"/>
        <end position="415"/>
    </location>
</feature>
<evidence type="ECO:0000259" key="2">
    <source>
        <dbReference type="PROSITE" id="PS50011"/>
    </source>
</evidence>
<dbReference type="OrthoDB" id="4062651at2759"/>
<dbReference type="SMART" id="SM00220">
    <property type="entry name" value="S_TKc"/>
    <property type="match status" value="1"/>
</dbReference>
<dbReference type="GO" id="GO:0004674">
    <property type="term" value="F:protein serine/threonine kinase activity"/>
    <property type="evidence" value="ECO:0007669"/>
    <property type="project" value="TreeGrafter"/>
</dbReference>
<evidence type="ECO:0000313" key="3">
    <source>
        <dbReference type="EMBL" id="KAG7093095.1"/>
    </source>
</evidence>
<protein>
    <recommendedName>
        <fullName evidence="2">Protein kinase domain-containing protein</fullName>
    </recommendedName>
</protein>
<dbReference type="KEGG" id="more:E1B28_009382"/>
<evidence type="ECO:0000256" key="1">
    <source>
        <dbReference type="SAM" id="MobiDB-lite"/>
    </source>
</evidence>
<proteinExistence type="predicted"/>
<dbReference type="PROSITE" id="PS50011">
    <property type="entry name" value="PROTEIN_KINASE_DOM"/>
    <property type="match status" value="1"/>
</dbReference>
<dbReference type="RefSeq" id="XP_043009565.1">
    <property type="nucleotide sequence ID" value="XM_043154274.1"/>
</dbReference>
<dbReference type="InterPro" id="IPR000719">
    <property type="entry name" value="Prot_kinase_dom"/>
</dbReference>
<dbReference type="AlphaFoldDB" id="A0A9P7UTD2"/>
<dbReference type="GO" id="GO:0044773">
    <property type="term" value="P:mitotic DNA damage checkpoint signaling"/>
    <property type="evidence" value="ECO:0007669"/>
    <property type="project" value="TreeGrafter"/>
</dbReference>
<dbReference type="InterPro" id="IPR011009">
    <property type="entry name" value="Kinase-like_dom_sf"/>
</dbReference>
<dbReference type="PANTHER" id="PTHR44167:SF24">
    <property type="entry name" value="SERINE_THREONINE-PROTEIN KINASE CHK2"/>
    <property type="match status" value="1"/>
</dbReference>
<dbReference type="GO" id="GO:0005634">
    <property type="term" value="C:nucleus"/>
    <property type="evidence" value="ECO:0007669"/>
    <property type="project" value="TreeGrafter"/>
</dbReference>
<dbReference type="EMBL" id="CM032185">
    <property type="protein sequence ID" value="KAG7093095.1"/>
    <property type="molecule type" value="Genomic_DNA"/>
</dbReference>
<name>A0A9P7UTD2_9AGAR</name>
<dbReference type="GO" id="GO:0005524">
    <property type="term" value="F:ATP binding"/>
    <property type="evidence" value="ECO:0007669"/>
    <property type="project" value="InterPro"/>
</dbReference>